<dbReference type="NCBIfam" id="TIGR01538">
    <property type="entry name" value="portal_SPP1"/>
    <property type="match status" value="1"/>
</dbReference>
<reference evidence="2 3" key="1">
    <citation type="submission" date="2012-09" db="EMBL/GenBank/DDBJ databases">
        <title>The Genome Sequence of Alloiococcus otitis ATCC 51267.</title>
        <authorList>
            <consortium name="The Broad Institute Genome Sequencing Platform"/>
            <person name="Earl A."/>
            <person name="Ward D."/>
            <person name="Feldgarden M."/>
            <person name="Gevers D."/>
            <person name="Huys G."/>
            <person name="Walker B."/>
            <person name="Young S.K."/>
            <person name="Zeng Q."/>
            <person name="Gargeya S."/>
            <person name="Fitzgerald M."/>
            <person name="Haas B."/>
            <person name="Abouelleil A."/>
            <person name="Alvarado L."/>
            <person name="Arachchi H.M."/>
            <person name="Berlin A.M."/>
            <person name="Chapman S.B."/>
            <person name="Goldberg J."/>
            <person name="Griggs A."/>
            <person name="Gujja S."/>
            <person name="Hansen M."/>
            <person name="Howarth C."/>
            <person name="Imamovic A."/>
            <person name="Larimer J."/>
            <person name="McCowen C."/>
            <person name="Montmayeur A."/>
            <person name="Murphy C."/>
            <person name="Neiman D."/>
            <person name="Pearson M."/>
            <person name="Priest M."/>
            <person name="Roberts A."/>
            <person name="Saif S."/>
            <person name="Shea T."/>
            <person name="Sisk P."/>
            <person name="Sykes S."/>
            <person name="Wortman J."/>
            <person name="Nusbaum C."/>
            <person name="Birren B."/>
        </authorList>
    </citation>
    <scope>NUCLEOTIDE SEQUENCE [LARGE SCALE GENOMIC DNA]</scope>
    <source>
        <strain evidence="2 3">ATCC 51267</strain>
    </source>
</reference>
<dbReference type="AlphaFoldDB" id="K9EPM7"/>
<protein>
    <submittedName>
        <fullName evidence="2">SPP1 family phage portal protein</fullName>
    </submittedName>
</protein>
<dbReference type="EMBL" id="AGXA01000034">
    <property type="protein sequence ID" value="EKU92852.1"/>
    <property type="molecule type" value="Genomic_DNA"/>
</dbReference>
<dbReference type="Pfam" id="PF05133">
    <property type="entry name" value="SPP1_portal"/>
    <property type="match status" value="1"/>
</dbReference>
<dbReference type="InterPro" id="IPR021145">
    <property type="entry name" value="Portal_protein_SPP1_Gp6-like"/>
</dbReference>
<comment type="caution">
    <text evidence="2">The sequence shown here is derived from an EMBL/GenBank/DDBJ whole genome shotgun (WGS) entry which is preliminary data.</text>
</comment>
<dbReference type="InterPro" id="IPR006428">
    <property type="entry name" value="Portal_SPP1-type"/>
</dbReference>
<name>K9EPM7_9LACT</name>
<sequence>MIRVTNKKMILAPKGTEITEDVVKDAINAHRTLVDGYLENERMYMSDHDILHKRAKEPYKPDNRLVVNYAKYIVDTFSGYHLGVPLKVSHDDEQVDQFVSDFRNLNNMLDSEFELAKRVDIFGHAFIYLYQDEDSKTRMTYESPVNMLIVHDDSVRHEPIFAIRYIYPEGMSEGHGEVITDQERIYFDISAGSTARIIDREPHVYGKLPVIEMIANDERQGIFESVKTLIKALNKAVSEKANDVDYFADAYLKVIGLELDESESDNIRDSRIFNLWGDNPNLDVSFLEKPNADETQENLISFLKESIFSISMVSNLSDENFGNSSGTALAYKLQAMSNLAKVKDRKMRSAMNRMYQAIMSVPLSHVPPDAWQDLKYKFTRNVPRNVLEEAQIVRQLDGQVSDATKLSVLSIVDDVKAEIEEQQREAESNLLRNQNLIFGDRQTDDQAKQEEDDQDERG</sequence>
<organism evidence="2 3">
    <name type="scientific">Alloiococcus otitis ATCC 51267</name>
    <dbReference type="NCBI Taxonomy" id="883081"/>
    <lineage>
        <taxon>Bacteria</taxon>
        <taxon>Bacillati</taxon>
        <taxon>Bacillota</taxon>
        <taxon>Bacilli</taxon>
        <taxon>Lactobacillales</taxon>
        <taxon>Carnobacteriaceae</taxon>
        <taxon>Alloiococcus</taxon>
    </lineage>
</organism>
<dbReference type="eggNOG" id="ENOG502Z7Z6">
    <property type="taxonomic scope" value="Bacteria"/>
</dbReference>
<gene>
    <name evidence="2" type="ORF">HMPREF9698_01605</name>
</gene>
<evidence type="ECO:0000256" key="1">
    <source>
        <dbReference type="SAM" id="MobiDB-lite"/>
    </source>
</evidence>
<evidence type="ECO:0000313" key="3">
    <source>
        <dbReference type="Proteomes" id="UP000009875"/>
    </source>
</evidence>
<proteinExistence type="predicted"/>
<dbReference type="HOGENOM" id="CLU_034083_2_0_9"/>
<keyword evidence="3" id="KW-1185">Reference proteome</keyword>
<dbReference type="PATRIC" id="fig|883081.3.peg.1609"/>
<evidence type="ECO:0000313" key="2">
    <source>
        <dbReference type="EMBL" id="EKU92852.1"/>
    </source>
</evidence>
<dbReference type="STRING" id="883081.HMPREF9698_01605"/>
<dbReference type="Proteomes" id="UP000009875">
    <property type="component" value="Unassembled WGS sequence"/>
</dbReference>
<accession>K9EPM7</accession>
<feature type="region of interest" description="Disordered" evidence="1">
    <location>
        <begin position="430"/>
        <end position="458"/>
    </location>
</feature>